<evidence type="ECO:0000313" key="11">
    <source>
        <dbReference type="EMBL" id="EGK69785.1"/>
    </source>
</evidence>
<dbReference type="NCBIfam" id="TIGR03018">
    <property type="entry name" value="pepcterm_TyrKin"/>
    <property type="match status" value="1"/>
</dbReference>
<keyword evidence="4" id="KW-0547">Nucleotide-binding</keyword>
<evidence type="ECO:0000256" key="8">
    <source>
        <dbReference type="ARBA" id="ARBA00051245"/>
    </source>
</evidence>
<dbReference type="InterPro" id="IPR005702">
    <property type="entry name" value="Wzc-like_C"/>
</dbReference>
<keyword evidence="5" id="KW-0418">Kinase</keyword>
<keyword evidence="3" id="KW-0808">Transferase</keyword>
<dbReference type="Proteomes" id="UP000005019">
    <property type="component" value="Unassembled WGS sequence"/>
</dbReference>
<dbReference type="GO" id="GO:0005886">
    <property type="term" value="C:plasma membrane"/>
    <property type="evidence" value="ECO:0007669"/>
    <property type="project" value="TreeGrafter"/>
</dbReference>
<dbReference type="Pfam" id="PF13614">
    <property type="entry name" value="AAA_31"/>
    <property type="match status" value="1"/>
</dbReference>
<keyword evidence="12" id="KW-1185">Reference proteome</keyword>
<dbReference type="SUPFAM" id="SSF52540">
    <property type="entry name" value="P-loop containing nucleoside triphosphate hydrolases"/>
    <property type="match status" value="1"/>
</dbReference>
<dbReference type="eggNOG" id="COG0489">
    <property type="taxonomic scope" value="Bacteria"/>
</dbReference>
<feature type="region of interest" description="Disordered" evidence="9">
    <location>
        <begin position="22"/>
        <end position="43"/>
    </location>
</feature>
<evidence type="ECO:0000259" key="10">
    <source>
        <dbReference type="Pfam" id="PF13614"/>
    </source>
</evidence>
<organism evidence="11 12">
    <name type="scientific">Methyloversatilis universalis (strain ATCC BAA-1314 / DSM 25237 / JCM 13912 / CCUG 52030 / FAM5)</name>
    <dbReference type="NCBI Taxonomy" id="1000565"/>
    <lineage>
        <taxon>Bacteria</taxon>
        <taxon>Pseudomonadati</taxon>
        <taxon>Pseudomonadota</taxon>
        <taxon>Betaproteobacteria</taxon>
        <taxon>Nitrosomonadales</taxon>
        <taxon>Sterolibacteriaceae</taxon>
        <taxon>Methyloversatilis</taxon>
    </lineage>
</organism>
<dbReference type="InterPro" id="IPR027417">
    <property type="entry name" value="P-loop_NTPase"/>
</dbReference>
<dbReference type="GO" id="GO:0004713">
    <property type="term" value="F:protein tyrosine kinase activity"/>
    <property type="evidence" value="ECO:0007669"/>
    <property type="project" value="TreeGrafter"/>
</dbReference>
<name>F5RHF3_METUF</name>
<reference evidence="11 12" key="1">
    <citation type="journal article" date="2011" name="J. Bacteriol.">
        <title>Genome sequence of Methyloversatilis universalis FAM5T, a methylotrophic representative of the order Rhodocyclales.</title>
        <authorList>
            <person name="Kittichotirat W."/>
            <person name="Good N.M."/>
            <person name="Hall R."/>
            <person name="Bringel F."/>
            <person name="Lajus A."/>
            <person name="Medigue C."/>
            <person name="Smalley N.E."/>
            <person name="Beck D."/>
            <person name="Bumgarner R."/>
            <person name="Vuilleumier S."/>
            <person name="Kalyuzhnaya M.G."/>
        </authorList>
    </citation>
    <scope>NUCLEOTIDE SEQUENCE [LARGE SCALE GENOMIC DNA]</scope>
    <source>
        <strain evidence="12">ATCC BAA-1314 / JCM 13912 / FAM5</strain>
    </source>
</reference>
<evidence type="ECO:0000313" key="12">
    <source>
        <dbReference type="Proteomes" id="UP000005019"/>
    </source>
</evidence>
<dbReference type="CDD" id="cd05387">
    <property type="entry name" value="BY-kinase"/>
    <property type="match status" value="1"/>
</dbReference>
<dbReference type="InterPro" id="IPR025669">
    <property type="entry name" value="AAA_dom"/>
</dbReference>
<dbReference type="PANTHER" id="PTHR32309">
    <property type="entry name" value="TYROSINE-PROTEIN KINASE"/>
    <property type="match status" value="1"/>
</dbReference>
<evidence type="ECO:0000256" key="1">
    <source>
        <dbReference type="ARBA" id="ARBA00007316"/>
    </source>
</evidence>
<comment type="caution">
    <text evidence="11">The sequence shown here is derived from an EMBL/GenBank/DDBJ whole genome shotgun (WGS) entry which is preliminary data.</text>
</comment>
<dbReference type="OrthoDB" id="9808257at2"/>
<protein>
    <recommendedName>
        <fullName evidence="2">non-specific protein-tyrosine kinase</fullName>
        <ecNumber evidence="2">2.7.10.2</ecNumber>
    </recommendedName>
</protein>
<dbReference type="STRING" id="1000565.METUNv1_03750"/>
<evidence type="ECO:0000256" key="5">
    <source>
        <dbReference type="ARBA" id="ARBA00022777"/>
    </source>
</evidence>
<evidence type="ECO:0000256" key="6">
    <source>
        <dbReference type="ARBA" id="ARBA00022840"/>
    </source>
</evidence>
<evidence type="ECO:0000256" key="7">
    <source>
        <dbReference type="ARBA" id="ARBA00023137"/>
    </source>
</evidence>
<keyword evidence="7" id="KW-0829">Tyrosine-protein kinase</keyword>
<feature type="compositionally biased region" description="Low complexity" evidence="9">
    <location>
        <begin position="27"/>
        <end position="43"/>
    </location>
</feature>
<evidence type="ECO:0000256" key="2">
    <source>
        <dbReference type="ARBA" id="ARBA00011903"/>
    </source>
</evidence>
<dbReference type="PANTHER" id="PTHR32309:SF13">
    <property type="entry name" value="FERRIC ENTEROBACTIN TRANSPORT PROTEIN FEPE"/>
    <property type="match status" value="1"/>
</dbReference>
<dbReference type="InterPro" id="IPR050445">
    <property type="entry name" value="Bact_polysacc_biosynth/exp"/>
</dbReference>
<accession>F5RHF3</accession>
<dbReference type="RefSeq" id="WP_008064347.1">
    <property type="nucleotide sequence ID" value="NZ_AFHG01000059.1"/>
</dbReference>
<comment type="catalytic activity">
    <reaction evidence="8">
        <text>L-tyrosyl-[protein] + ATP = O-phospho-L-tyrosyl-[protein] + ADP + H(+)</text>
        <dbReference type="Rhea" id="RHEA:10596"/>
        <dbReference type="Rhea" id="RHEA-COMP:10136"/>
        <dbReference type="Rhea" id="RHEA-COMP:20101"/>
        <dbReference type="ChEBI" id="CHEBI:15378"/>
        <dbReference type="ChEBI" id="CHEBI:30616"/>
        <dbReference type="ChEBI" id="CHEBI:46858"/>
        <dbReference type="ChEBI" id="CHEBI:61978"/>
        <dbReference type="ChEBI" id="CHEBI:456216"/>
        <dbReference type="EC" id="2.7.10.2"/>
    </reaction>
</comment>
<dbReference type="Gene3D" id="3.40.50.300">
    <property type="entry name" value="P-loop containing nucleotide triphosphate hydrolases"/>
    <property type="match status" value="1"/>
</dbReference>
<dbReference type="EC" id="2.7.10.2" evidence="2"/>
<dbReference type="EMBL" id="AFHG01000059">
    <property type="protein sequence ID" value="EGK69785.1"/>
    <property type="molecule type" value="Genomic_DNA"/>
</dbReference>
<evidence type="ECO:0000256" key="4">
    <source>
        <dbReference type="ARBA" id="ARBA00022741"/>
    </source>
</evidence>
<dbReference type="AlphaFoldDB" id="F5RHF3"/>
<keyword evidence="6" id="KW-0067">ATP-binding</keyword>
<evidence type="ECO:0000256" key="9">
    <source>
        <dbReference type="SAM" id="MobiDB-lite"/>
    </source>
</evidence>
<comment type="similarity">
    <text evidence="1">Belongs to the CpsD/CapB family.</text>
</comment>
<feature type="domain" description="AAA" evidence="10">
    <location>
        <begin position="126"/>
        <end position="260"/>
    </location>
</feature>
<sequence length="328" mass="34743">MSIIEQAIERMAHLKRAGVEIGEDGQAPAAESAPAAPAAVSTPSAPAPAAVVAPVAPAAVPDSPKPVAGESSRLVELDLARLDSMGLVVPSAPRSQIAEEFRVIKRPILANAHGKGAAPVDNGNLIMVTSSVPGEGKSFNSINLAMSIAMELDNRVLLVDADVARPSILNLLGLPPAKGLMDVLLDQDVRLQDVMLRTNVEKLTLLPAGMPHKNATELLASSAMKALLVELAHRYSDRIIIFDSPPLMVTTEAPTLAQSMGQLVMVVEAGRTTHTMVKQALAKVQGCPVKMLVLNKARYARTDGYYGYYGYGYGYGSETGFRESAENR</sequence>
<evidence type="ECO:0000256" key="3">
    <source>
        <dbReference type="ARBA" id="ARBA00022679"/>
    </source>
</evidence>
<proteinExistence type="inferred from homology"/>
<gene>
    <name evidence="11" type="ORF">METUNv1_03750</name>
</gene>